<organism evidence="10 11">
    <name type="scientific">Variovorax paradoxus</name>
    <dbReference type="NCBI Taxonomy" id="34073"/>
    <lineage>
        <taxon>Bacteria</taxon>
        <taxon>Pseudomonadati</taxon>
        <taxon>Pseudomonadota</taxon>
        <taxon>Betaproteobacteria</taxon>
        <taxon>Burkholderiales</taxon>
        <taxon>Comamonadaceae</taxon>
        <taxon>Variovorax</taxon>
    </lineage>
</organism>
<comment type="similarity">
    <text evidence="2 8">Belongs to the ammonia transporter channel (TC 1.A.11.2) family.</text>
</comment>
<feature type="transmembrane region" description="Helical" evidence="8">
    <location>
        <begin position="15"/>
        <end position="38"/>
    </location>
</feature>
<feature type="transmembrane region" description="Helical" evidence="8">
    <location>
        <begin position="328"/>
        <end position="347"/>
    </location>
</feature>
<protein>
    <recommendedName>
        <fullName evidence="8">Ammonium transporter</fullName>
    </recommendedName>
</protein>
<dbReference type="RefSeq" id="WP_042580456.1">
    <property type="nucleotide sequence ID" value="NZ_JXQQ01000045.1"/>
</dbReference>
<dbReference type="Gene3D" id="1.10.3430.10">
    <property type="entry name" value="Ammonium transporter AmtB like domains"/>
    <property type="match status" value="1"/>
</dbReference>
<name>A0A0D0MA06_VARPD</name>
<feature type="domain" description="Ammonium transporter AmtB-like" evidence="9">
    <location>
        <begin position="15"/>
        <end position="407"/>
    </location>
</feature>
<feature type="transmembrane region" description="Helical" evidence="8">
    <location>
        <begin position="45"/>
        <end position="66"/>
    </location>
</feature>
<keyword evidence="4 8" id="KW-0812">Transmembrane</keyword>
<proteinExistence type="inferred from homology"/>
<feature type="transmembrane region" description="Helical" evidence="8">
    <location>
        <begin position="209"/>
        <end position="229"/>
    </location>
</feature>
<feature type="transmembrane region" description="Helical" evidence="8">
    <location>
        <begin position="272"/>
        <end position="290"/>
    </location>
</feature>
<dbReference type="SUPFAM" id="SSF111352">
    <property type="entry name" value="Ammonium transporter"/>
    <property type="match status" value="1"/>
</dbReference>
<feature type="transmembrane region" description="Helical" evidence="8">
    <location>
        <begin position="296"/>
        <end position="316"/>
    </location>
</feature>
<feature type="transmembrane region" description="Helical" evidence="8">
    <location>
        <begin position="241"/>
        <end position="260"/>
    </location>
</feature>
<keyword evidence="3 8" id="KW-0813">Transport</keyword>
<dbReference type="GO" id="GO:0005886">
    <property type="term" value="C:plasma membrane"/>
    <property type="evidence" value="ECO:0007669"/>
    <property type="project" value="UniProtKB-SubCell"/>
</dbReference>
<comment type="caution">
    <text evidence="10">The sequence shown here is derived from an EMBL/GenBank/DDBJ whole genome shotgun (WGS) entry which is preliminary data.</text>
</comment>
<dbReference type="PRINTS" id="PR00342">
    <property type="entry name" value="RHESUSRHD"/>
</dbReference>
<sequence length="411" mass="42688">MALVPQASINAADTAWMMTSTALVLLMTLPGIALFYAGMVRRKNVLATMAAVVAIAAAVSLTWFAVGYSLAFTPGWPWLGGTGRFWFSGFEYLKEAGQIAVSHVAPNVPESVYAMFQLTFAIITIALVLGAFVERMRFSAVLWFALLWSVLVYAPVAHWVWEPGGWLAQMGALDFAGGSVVHVNAGIAGLVCAYALGPRRGYGREAFEPYSLAMTMIGAGLLWVGWFGFNAGSAVAADGRAGLAMLVTHIAAAAGAMSWMIGEWIVRRSPSLLGLCSGLVAGLVAITPAAGFVTPLSALAIGAIAGLACYWGATGLKHMLGADDSLDVFGVHGIGGIVGALLTGVFADARISGATGNVLTQAIAVGSVAIYSAAATAIVLFLVHMLVGLRVDAESEQLGLDLAQHREHLGA</sequence>
<evidence type="ECO:0000256" key="8">
    <source>
        <dbReference type="RuleBase" id="RU362002"/>
    </source>
</evidence>
<keyword evidence="6 8" id="KW-0472">Membrane</keyword>
<evidence type="ECO:0000256" key="5">
    <source>
        <dbReference type="ARBA" id="ARBA00022989"/>
    </source>
</evidence>
<feature type="transmembrane region" description="Helical" evidence="8">
    <location>
        <begin position="181"/>
        <end position="197"/>
    </location>
</feature>
<dbReference type="InterPro" id="IPR002229">
    <property type="entry name" value="RhesusRHD"/>
</dbReference>
<dbReference type="Proteomes" id="UP000032067">
    <property type="component" value="Unassembled WGS sequence"/>
</dbReference>
<dbReference type="GO" id="GO:0008519">
    <property type="term" value="F:ammonium channel activity"/>
    <property type="evidence" value="ECO:0007669"/>
    <property type="project" value="InterPro"/>
</dbReference>
<dbReference type="NCBIfam" id="TIGR00836">
    <property type="entry name" value="amt"/>
    <property type="match status" value="1"/>
</dbReference>
<feature type="transmembrane region" description="Helical" evidence="8">
    <location>
        <begin position="140"/>
        <end position="161"/>
    </location>
</feature>
<evidence type="ECO:0000256" key="4">
    <source>
        <dbReference type="ARBA" id="ARBA00022692"/>
    </source>
</evidence>
<comment type="subcellular location">
    <subcellularLocation>
        <location evidence="8">Cell membrane</location>
        <topology evidence="8">Multi-pass membrane protein</topology>
    </subcellularLocation>
    <subcellularLocation>
        <location evidence="1">Membrane</location>
        <topology evidence="1">Multi-pass membrane protein</topology>
    </subcellularLocation>
</comment>
<dbReference type="PANTHER" id="PTHR43029:SF10">
    <property type="entry name" value="AMMONIUM TRANSPORTER MEP2"/>
    <property type="match status" value="1"/>
</dbReference>
<reference evidence="10 11" key="1">
    <citation type="submission" date="2014-12" db="EMBL/GenBank/DDBJ databases">
        <title>16Stimator: statistical estimation of ribosomal gene copy numbers from draft genome assemblies.</title>
        <authorList>
            <person name="Perisin M.A."/>
            <person name="Vetter M."/>
            <person name="Gilbert J.A."/>
            <person name="Bergelson J."/>
        </authorList>
    </citation>
    <scope>NUCLEOTIDE SEQUENCE [LARGE SCALE GENOMIC DNA]</scope>
    <source>
        <strain evidence="10 11">MEDvA23</strain>
    </source>
</reference>
<evidence type="ECO:0000256" key="6">
    <source>
        <dbReference type="ARBA" id="ARBA00023136"/>
    </source>
</evidence>
<dbReference type="EMBL" id="JXQQ01000045">
    <property type="protein sequence ID" value="KIQ29241.1"/>
    <property type="molecule type" value="Genomic_DNA"/>
</dbReference>
<evidence type="ECO:0000313" key="10">
    <source>
        <dbReference type="EMBL" id="KIQ29241.1"/>
    </source>
</evidence>
<evidence type="ECO:0000256" key="1">
    <source>
        <dbReference type="ARBA" id="ARBA00004141"/>
    </source>
</evidence>
<dbReference type="Pfam" id="PF00909">
    <property type="entry name" value="Ammonium_transp"/>
    <property type="match status" value="1"/>
</dbReference>
<evidence type="ECO:0000256" key="7">
    <source>
        <dbReference type="ARBA" id="ARBA00023177"/>
    </source>
</evidence>
<keyword evidence="5 8" id="KW-1133">Transmembrane helix</keyword>
<evidence type="ECO:0000256" key="2">
    <source>
        <dbReference type="ARBA" id="ARBA00005887"/>
    </source>
</evidence>
<dbReference type="OrthoDB" id="9814202at2"/>
<dbReference type="InterPro" id="IPR018047">
    <property type="entry name" value="Ammonium_transpt_CS"/>
</dbReference>
<gene>
    <name evidence="10" type="ORF">RT97_19480</name>
</gene>
<dbReference type="AlphaFoldDB" id="A0A0D0MA06"/>
<keyword evidence="7 8" id="KW-0924">Ammonia transport</keyword>
<dbReference type="PANTHER" id="PTHR43029">
    <property type="entry name" value="AMMONIUM TRANSPORTER MEP2"/>
    <property type="match status" value="1"/>
</dbReference>
<dbReference type="InterPro" id="IPR029020">
    <property type="entry name" value="Ammonium/urea_transptr"/>
</dbReference>
<evidence type="ECO:0000256" key="3">
    <source>
        <dbReference type="ARBA" id="ARBA00022448"/>
    </source>
</evidence>
<evidence type="ECO:0000313" key="11">
    <source>
        <dbReference type="Proteomes" id="UP000032067"/>
    </source>
</evidence>
<accession>A0A0D0MA06</accession>
<dbReference type="InterPro" id="IPR001905">
    <property type="entry name" value="Ammonium_transpt"/>
</dbReference>
<dbReference type="PROSITE" id="PS01219">
    <property type="entry name" value="AMMONIUM_TRANSP"/>
    <property type="match status" value="1"/>
</dbReference>
<evidence type="ECO:0000259" key="9">
    <source>
        <dbReference type="Pfam" id="PF00909"/>
    </source>
</evidence>
<feature type="transmembrane region" description="Helical" evidence="8">
    <location>
        <begin position="359"/>
        <end position="383"/>
    </location>
</feature>
<feature type="transmembrane region" description="Helical" evidence="8">
    <location>
        <begin position="112"/>
        <end position="133"/>
    </location>
</feature>
<dbReference type="InterPro" id="IPR024041">
    <property type="entry name" value="NH4_transpt_AmtB-like_dom"/>
</dbReference>